<organism evidence="5 6">
    <name type="scientific">Didymella pomorum</name>
    <dbReference type="NCBI Taxonomy" id="749634"/>
    <lineage>
        <taxon>Eukaryota</taxon>
        <taxon>Fungi</taxon>
        <taxon>Dikarya</taxon>
        <taxon>Ascomycota</taxon>
        <taxon>Pezizomycotina</taxon>
        <taxon>Dothideomycetes</taxon>
        <taxon>Pleosporomycetidae</taxon>
        <taxon>Pleosporales</taxon>
        <taxon>Pleosporineae</taxon>
        <taxon>Didymellaceae</taxon>
        <taxon>Didymella</taxon>
    </lineage>
</organism>
<dbReference type="PROSITE" id="PS51207">
    <property type="entry name" value="PXA"/>
    <property type="match status" value="1"/>
</dbReference>
<evidence type="ECO:0000259" key="4">
    <source>
        <dbReference type="PROSITE" id="PS51207"/>
    </source>
</evidence>
<accession>A0A9W8Z7N4</accession>
<keyword evidence="2" id="KW-0963">Cytoplasm</keyword>
<reference evidence="5" key="1">
    <citation type="submission" date="2022-10" db="EMBL/GenBank/DDBJ databases">
        <title>Tapping the CABI collections for fungal endophytes: first genome assemblies for Collariella, Neodidymelliopsis, Ascochyta clinopodiicola, Didymella pomorum, Didymosphaeria variabile, Neocosmospora piperis and Neocucurbitaria cava.</title>
        <authorList>
            <person name="Hill R."/>
        </authorList>
    </citation>
    <scope>NUCLEOTIDE SEQUENCE</scope>
    <source>
        <strain evidence="5">IMI 355091</strain>
    </source>
</reference>
<dbReference type="OrthoDB" id="5582218at2759"/>
<gene>
    <name evidence="5" type="ORF">N0V91_010369</name>
</gene>
<evidence type="ECO:0000313" key="6">
    <source>
        <dbReference type="Proteomes" id="UP001140510"/>
    </source>
</evidence>
<dbReference type="AlphaFoldDB" id="A0A9W8Z7N4"/>
<dbReference type="GO" id="GO:0005770">
    <property type="term" value="C:late endosome"/>
    <property type="evidence" value="ECO:0007669"/>
    <property type="project" value="TreeGrafter"/>
</dbReference>
<dbReference type="Proteomes" id="UP001140510">
    <property type="component" value="Unassembled WGS sequence"/>
</dbReference>
<feature type="domain" description="PXA" evidence="4">
    <location>
        <begin position="98"/>
        <end position="272"/>
    </location>
</feature>
<dbReference type="GO" id="GO:0045022">
    <property type="term" value="P:early endosome to late endosome transport"/>
    <property type="evidence" value="ECO:0007669"/>
    <property type="project" value="TreeGrafter"/>
</dbReference>
<dbReference type="InterPro" id="IPR051837">
    <property type="entry name" value="SortingNexin/PXDomain-PKLike"/>
</dbReference>
<dbReference type="GO" id="GO:0005769">
    <property type="term" value="C:early endosome"/>
    <property type="evidence" value="ECO:0007669"/>
    <property type="project" value="TreeGrafter"/>
</dbReference>
<dbReference type="Pfam" id="PF02194">
    <property type="entry name" value="PXA"/>
    <property type="match status" value="1"/>
</dbReference>
<feature type="compositionally biased region" description="Basic and acidic residues" evidence="3">
    <location>
        <begin position="39"/>
        <end position="56"/>
    </location>
</feature>
<sequence length="345" mass="37855">MTERAQQEQDLSHLQPETVQPPTTSTDLGSAAPSTGRTNGEKRTAEPQKLETDTTSDKATAAFIRRTLCAHNVLLGNGEKGGTTPRPIDELLPPLTSSNEVDLQLYGIISVIIKEFVQTWYSKITPDQVFVNEVIQVIAHCTRAVEQRLRKVDLEGLLLDEIPGLLEEHLIVSDLRLIYHTLYPHPALSPVPVDAVPSTYVEQRESESAWRQLIIQGVLSVLLPTDDLKNGCLRSLVAEIFAEMILGNGISGKACEGWLLWEAIGRIADIFQTDPGQNDDLSSDDGASVDDLSRLERFGLLPSQAEEQSGSASVPIVNAKRYEAASILSIIFAFKVFDKRTDTVG</sequence>
<dbReference type="GO" id="GO:0035091">
    <property type="term" value="F:phosphatidylinositol binding"/>
    <property type="evidence" value="ECO:0007669"/>
    <property type="project" value="TreeGrafter"/>
</dbReference>
<dbReference type="EMBL" id="JAPEVA010000136">
    <property type="protein sequence ID" value="KAJ4398195.1"/>
    <property type="molecule type" value="Genomic_DNA"/>
</dbReference>
<protein>
    <recommendedName>
        <fullName evidence="4">PXA domain-containing protein</fullName>
    </recommendedName>
</protein>
<dbReference type="InterPro" id="IPR003114">
    <property type="entry name" value="Phox_assoc"/>
</dbReference>
<feature type="region of interest" description="Disordered" evidence="3">
    <location>
        <begin position="1"/>
        <end position="57"/>
    </location>
</feature>
<comment type="subcellular location">
    <subcellularLocation>
        <location evidence="1">Cytoplasm</location>
    </subcellularLocation>
</comment>
<comment type="caution">
    <text evidence="5">The sequence shown here is derived from an EMBL/GenBank/DDBJ whole genome shotgun (WGS) entry which is preliminary data.</text>
</comment>
<proteinExistence type="predicted"/>
<feature type="compositionally biased region" description="Polar residues" evidence="3">
    <location>
        <begin position="15"/>
        <end position="38"/>
    </location>
</feature>
<evidence type="ECO:0000256" key="2">
    <source>
        <dbReference type="ARBA" id="ARBA00022490"/>
    </source>
</evidence>
<dbReference type="PANTHER" id="PTHR22999:SF23">
    <property type="entry name" value="SORTING NEXIN-16"/>
    <property type="match status" value="1"/>
</dbReference>
<evidence type="ECO:0000256" key="3">
    <source>
        <dbReference type="SAM" id="MobiDB-lite"/>
    </source>
</evidence>
<dbReference type="SMART" id="SM00313">
    <property type="entry name" value="PXA"/>
    <property type="match status" value="1"/>
</dbReference>
<evidence type="ECO:0000313" key="5">
    <source>
        <dbReference type="EMBL" id="KAJ4398195.1"/>
    </source>
</evidence>
<evidence type="ECO:0000256" key="1">
    <source>
        <dbReference type="ARBA" id="ARBA00004496"/>
    </source>
</evidence>
<feature type="compositionally biased region" description="Basic and acidic residues" evidence="3">
    <location>
        <begin position="1"/>
        <end position="11"/>
    </location>
</feature>
<keyword evidence="6" id="KW-1185">Reference proteome</keyword>
<name>A0A9W8Z7N4_9PLEO</name>
<dbReference type="PANTHER" id="PTHR22999">
    <property type="entry name" value="PX SERINE/THREONINE KINASE PXK"/>
    <property type="match status" value="1"/>
</dbReference>